<keyword evidence="4 11" id="KW-0808">Transferase</keyword>
<sequence length="606" mass="63452">MRTRHLVPALGVLLAVGLTTAPVAGAAPAKVPVATGYGGAVVSDTPESTQAGIDVLRRGGTAADAAVAVASTLGVTDPYVAGLGGGGYFVYYDARTHQVSTIDGRETTPRAATETMFVDPATGQAYAFPTAVTSGLSVGVPGMLATWQRALDRWGRFSLRDNLKPAIAVADRGFTVDATFREQTRQNQGRFAQFGATADLFLPGGQLPVVGSTLRNPDLADTYRQISREGIRAFYGGDIGRDVVSTVKEPPLAPGATIDPLSGLMTVGDLKAYRAIDRRPTHVNYRGYDVYGMAPSSSGGITVGEALNILERYRLSDMDEVQALHHYLEASRLAFADRGRYIGDSDYVDVPQQALLSDRFAKQRACQIDPTTAAPAGVVAPGDINGSAHCTPPGQATPGGNDGDHTNHFVVSDQWGNVVSYTNTIEQLGGSGIVVPGRGFLLNNELTDFNFTPTQGSAPDPNLPAPGKRPRSSMSPTIVLQHGKPFLAVGSPGGATIITTVLQILMNRIDLGMSLEDAIAAPRASQRNAAVTQVEPAFLQSPVSAGLLALHHQLAVRDTSALDPNIKISPDIGVASGIEFVGRGKVIAAGEPVRRGGSAAAVVRSR</sequence>
<comment type="caution">
    <text evidence="14">The sequence shown here is derived from an EMBL/GenBank/DDBJ whole genome shotgun (WGS) entry which is preliminary data.</text>
</comment>
<comment type="catalytic activity">
    <reaction evidence="1 11">
        <text>an S-substituted glutathione + H2O = an S-substituted L-cysteinylglycine + L-glutamate</text>
        <dbReference type="Rhea" id="RHEA:59468"/>
        <dbReference type="ChEBI" id="CHEBI:15377"/>
        <dbReference type="ChEBI" id="CHEBI:29985"/>
        <dbReference type="ChEBI" id="CHEBI:90779"/>
        <dbReference type="ChEBI" id="CHEBI:143103"/>
        <dbReference type="EC" id="3.4.19.13"/>
    </reaction>
</comment>
<dbReference type="InterPro" id="IPR051792">
    <property type="entry name" value="GGT_bact"/>
</dbReference>
<evidence type="ECO:0000256" key="13">
    <source>
        <dbReference type="SAM" id="SignalP"/>
    </source>
</evidence>
<comment type="catalytic activity">
    <reaction evidence="8 11">
        <text>an N-terminal (5-L-glutamyl)-[peptide] + an alpha-amino acid = 5-L-glutamyl amino acid + an N-terminal L-alpha-aminoacyl-[peptide]</text>
        <dbReference type="Rhea" id="RHEA:23904"/>
        <dbReference type="Rhea" id="RHEA-COMP:9780"/>
        <dbReference type="Rhea" id="RHEA-COMP:9795"/>
        <dbReference type="ChEBI" id="CHEBI:77644"/>
        <dbReference type="ChEBI" id="CHEBI:78597"/>
        <dbReference type="ChEBI" id="CHEBI:78599"/>
        <dbReference type="ChEBI" id="CHEBI:78608"/>
        <dbReference type="EC" id="2.3.2.2"/>
    </reaction>
</comment>
<evidence type="ECO:0000256" key="9">
    <source>
        <dbReference type="PIRSR" id="PIRSR600101-1"/>
    </source>
</evidence>
<evidence type="ECO:0000256" key="1">
    <source>
        <dbReference type="ARBA" id="ARBA00001049"/>
    </source>
</evidence>
<dbReference type="EC" id="2.3.2.2" evidence="11"/>
<keyword evidence="7 11" id="KW-0012">Acyltransferase</keyword>
<evidence type="ECO:0000256" key="5">
    <source>
        <dbReference type="ARBA" id="ARBA00022801"/>
    </source>
</evidence>
<comment type="catalytic activity">
    <reaction evidence="2 11">
        <text>glutathione + H2O = L-cysteinylglycine + L-glutamate</text>
        <dbReference type="Rhea" id="RHEA:28807"/>
        <dbReference type="ChEBI" id="CHEBI:15377"/>
        <dbReference type="ChEBI" id="CHEBI:29985"/>
        <dbReference type="ChEBI" id="CHEBI:57925"/>
        <dbReference type="ChEBI" id="CHEBI:61694"/>
        <dbReference type="EC" id="3.4.19.13"/>
    </reaction>
</comment>
<dbReference type="GO" id="GO:0103068">
    <property type="term" value="F:leukotriene C4 gamma-glutamyl transferase activity"/>
    <property type="evidence" value="ECO:0007669"/>
    <property type="project" value="UniProtKB-EC"/>
</dbReference>
<reference evidence="14 15" key="1">
    <citation type="submission" date="2019-03" db="EMBL/GenBank/DDBJ databases">
        <title>Genomic Encyclopedia of Archaeal and Bacterial Type Strains, Phase II (KMG-II): from individual species to whole genera.</title>
        <authorList>
            <person name="Goeker M."/>
        </authorList>
    </citation>
    <scope>NUCLEOTIDE SEQUENCE [LARGE SCALE GENOMIC DNA]</scope>
    <source>
        <strain evidence="14 15">DSM 45499</strain>
    </source>
</reference>
<dbReference type="NCBIfam" id="TIGR00066">
    <property type="entry name" value="g_glut_trans"/>
    <property type="match status" value="1"/>
</dbReference>
<evidence type="ECO:0000256" key="6">
    <source>
        <dbReference type="ARBA" id="ARBA00023145"/>
    </source>
</evidence>
<dbReference type="UniPathway" id="UPA00204"/>
<feature type="signal peptide" evidence="13">
    <location>
        <begin position="1"/>
        <end position="26"/>
    </location>
</feature>
<dbReference type="SUPFAM" id="SSF56235">
    <property type="entry name" value="N-terminal nucleophile aminohydrolases (Ntn hydrolases)"/>
    <property type="match status" value="1"/>
</dbReference>
<feature type="binding site" evidence="10">
    <location>
        <begin position="472"/>
        <end position="473"/>
    </location>
    <ligand>
        <name>L-glutamate</name>
        <dbReference type="ChEBI" id="CHEBI:29985"/>
    </ligand>
</feature>
<keyword evidence="6 11" id="KW-0865">Zymogen</keyword>
<evidence type="ECO:0000256" key="8">
    <source>
        <dbReference type="ARBA" id="ARBA00047417"/>
    </source>
</evidence>
<feature type="active site" description="Nucleophile" evidence="9">
    <location>
        <position position="406"/>
    </location>
</feature>
<dbReference type="GO" id="GO:0006750">
    <property type="term" value="P:glutathione biosynthetic process"/>
    <property type="evidence" value="ECO:0007669"/>
    <property type="project" value="UniProtKB-KW"/>
</dbReference>
<dbReference type="EMBL" id="SOCP01000004">
    <property type="protein sequence ID" value="TDV54009.1"/>
    <property type="molecule type" value="Genomic_DNA"/>
</dbReference>
<evidence type="ECO:0000256" key="2">
    <source>
        <dbReference type="ARBA" id="ARBA00001089"/>
    </source>
</evidence>
<comment type="PTM">
    <text evidence="11">Cleaved by autocatalysis into a large and a small subunit.</text>
</comment>
<comment type="pathway">
    <text evidence="11">Sulfur metabolism; glutathione metabolism.</text>
</comment>
<protein>
    <recommendedName>
        <fullName evidence="11">Glutathione hydrolase proenzyme</fullName>
        <ecNumber evidence="11">2.3.2.2</ecNumber>
        <ecNumber evidence="11">3.4.19.13</ecNumber>
    </recommendedName>
    <component>
        <recommendedName>
            <fullName evidence="11">Glutathione hydrolase large chain</fullName>
        </recommendedName>
    </component>
    <component>
        <recommendedName>
            <fullName evidence="11">Glutathione hydrolase small chain</fullName>
        </recommendedName>
    </component>
</protein>
<dbReference type="GO" id="GO:0006751">
    <property type="term" value="P:glutathione catabolic process"/>
    <property type="evidence" value="ECO:0007669"/>
    <property type="project" value="UniProtKB-UniRule"/>
</dbReference>
<dbReference type="InterPro" id="IPR043138">
    <property type="entry name" value="GGT_lsub"/>
</dbReference>
<evidence type="ECO:0000256" key="11">
    <source>
        <dbReference type="RuleBase" id="RU368036"/>
    </source>
</evidence>
<gene>
    <name evidence="14" type="ORF">CLV71_104478</name>
</gene>
<keyword evidence="5 11" id="KW-0378">Hydrolase</keyword>
<dbReference type="GO" id="GO:0036374">
    <property type="term" value="F:glutathione hydrolase activity"/>
    <property type="evidence" value="ECO:0007669"/>
    <property type="project" value="UniProtKB-UniRule"/>
</dbReference>
<feature type="binding site" evidence="10">
    <location>
        <position position="105"/>
    </location>
    <ligand>
        <name>L-glutamate</name>
        <dbReference type="ChEBI" id="CHEBI:29985"/>
    </ligand>
</feature>
<comment type="similarity">
    <text evidence="3 11">Belongs to the gamma-glutamyltransferase family.</text>
</comment>
<keyword evidence="15" id="KW-1185">Reference proteome</keyword>
<feature type="binding site" evidence="10">
    <location>
        <position position="494"/>
    </location>
    <ligand>
        <name>L-glutamate</name>
        <dbReference type="ChEBI" id="CHEBI:29985"/>
    </ligand>
</feature>
<feature type="chain" id="PRO_5020910776" description="Glutathione hydrolase proenzyme" evidence="13">
    <location>
        <begin position="27"/>
        <end position="606"/>
    </location>
</feature>
<evidence type="ECO:0000313" key="15">
    <source>
        <dbReference type="Proteomes" id="UP000294927"/>
    </source>
</evidence>
<dbReference type="EC" id="3.4.19.13" evidence="11"/>
<dbReference type="Proteomes" id="UP000294927">
    <property type="component" value="Unassembled WGS sequence"/>
</dbReference>
<dbReference type="Pfam" id="PF01019">
    <property type="entry name" value="G_glu_transpept"/>
    <property type="match status" value="1"/>
</dbReference>
<dbReference type="PANTHER" id="PTHR43199:SF1">
    <property type="entry name" value="GLUTATHIONE HYDROLASE PROENZYME"/>
    <property type="match status" value="1"/>
</dbReference>
<dbReference type="Gene3D" id="1.10.246.130">
    <property type="match status" value="1"/>
</dbReference>
<proteinExistence type="inferred from homology"/>
<keyword evidence="13" id="KW-0732">Signal</keyword>
<evidence type="ECO:0000256" key="7">
    <source>
        <dbReference type="ARBA" id="ARBA00023315"/>
    </source>
</evidence>
<name>A0A4R7VWZ1_9PSEU</name>
<dbReference type="InterPro" id="IPR029055">
    <property type="entry name" value="Ntn_hydrolases_N"/>
</dbReference>
<feature type="region of interest" description="Disordered" evidence="12">
    <location>
        <begin position="451"/>
        <end position="474"/>
    </location>
</feature>
<feature type="binding site" evidence="10">
    <location>
        <position position="448"/>
    </location>
    <ligand>
        <name>L-glutamate</name>
        <dbReference type="ChEBI" id="CHEBI:29985"/>
    </ligand>
</feature>
<dbReference type="InterPro" id="IPR043137">
    <property type="entry name" value="GGT_ssub_C"/>
</dbReference>
<dbReference type="InterPro" id="IPR000101">
    <property type="entry name" value="GGT_peptidase"/>
</dbReference>
<accession>A0A4R7VWZ1</accession>
<evidence type="ECO:0000256" key="4">
    <source>
        <dbReference type="ARBA" id="ARBA00022679"/>
    </source>
</evidence>
<feature type="region of interest" description="Disordered" evidence="12">
    <location>
        <begin position="384"/>
        <end position="407"/>
    </location>
</feature>
<organism evidence="14 15">
    <name type="scientific">Actinophytocola oryzae</name>
    <dbReference type="NCBI Taxonomy" id="502181"/>
    <lineage>
        <taxon>Bacteria</taxon>
        <taxon>Bacillati</taxon>
        <taxon>Actinomycetota</taxon>
        <taxon>Actinomycetes</taxon>
        <taxon>Pseudonocardiales</taxon>
        <taxon>Pseudonocardiaceae</taxon>
    </lineage>
</organism>
<dbReference type="PANTHER" id="PTHR43199">
    <property type="entry name" value="GLUTATHIONE HYDROLASE"/>
    <property type="match status" value="1"/>
</dbReference>
<evidence type="ECO:0000256" key="10">
    <source>
        <dbReference type="PIRSR" id="PIRSR600101-2"/>
    </source>
</evidence>
<keyword evidence="11" id="KW-0317">Glutathione biosynthesis</keyword>
<dbReference type="Gene3D" id="3.60.20.40">
    <property type="match status" value="1"/>
</dbReference>
<dbReference type="PRINTS" id="PR01210">
    <property type="entry name" value="GGTRANSPTASE"/>
</dbReference>
<dbReference type="AlphaFoldDB" id="A0A4R7VWZ1"/>
<comment type="subunit">
    <text evidence="11">This enzyme consists of two polypeptide chains, which are synthesized in precursor form from a single polypeptide.</text>
</comment>
<dbReference type="RefSeq" id="WP_133903009.1">
    <property type="nucleotide sequence ID" value="NZ_SOCP01000004.1"/>
</dbReference>
<evidence type="ECO:0000256" key="3">
    <source>
        <dbReference type="ARBA" id="ARBA00009381"/>
    </source>
</evidence>
<dbReference type="OrthoDB" id="9781342at2"/>
<evidence type="ECO:0000256" key="12">
    <source>
        <dbReference type="SAM" id="MobiDB-lite"/>
    </source>
</evidence>
<evidence type="ECO:0000313" key="14">
    <source>
        <dbReference type="EMBL" id="TDV54009.1"/>
    </source>
</evidence>